<dbReference type="InterPro" id="IPR009075">
    <property type="entry name" value="AcylCo_DH/oxidase_C"/>
</dbReference>
<keyword evidence="11" id="KW-1185">Reference proteome</keyword>
<evidence type="ECO:0000256" key="5">
    <source>
        <dbReference type="ARBA" id="ARBA00023002"/>
    </source>
</evidence>
<dbReference type="Gene3D" id="2.40.110.10">
    <property type="entry name" value="Butyryl-CoA Dehydrogenase, subunit A, domain 2"/>
    <property type="match status" value="2"/>
</dbReference>
<dbReference type="InterPro" id="IPR013786">
    <property type="entry name" value="AcylCoA_DH/ox_N"/>
</dbReference>
<dbReference type="Gene3D" id="1.10.540.10">
    <property type="entry name" value="Acyl-CoA dehydrogenase/oxidase, N-terminal domain"/>
    <property type="match status" value="2"/>
</dbReference>
<comment type="caution">
    <text evidence="10">The sequence shown here is derived from an EMBL/GenBank/DDBJ whole genome shotgun (WGS) entry which is preliminary data.</text>
</comment>
<evidence type="ECO:0000256" key="4">
    <source>
        <dbReference type="ARBA" id="ARBA00022827"/>
    </source>
</evidence>
<evidence type="ECO:0000259" key="7">
    <source>
        <dbReference type="Pfam" id="PF00441"/>
    </source>
</evidence>
<dbReference type="InterPro" id="IPR046373">
    <property type="entry name" value="Acyl-CoA_Oxase/DH_mid-dom_sf"/>
</dbReference>
<accession>A0ABT6ZWF3</accession>
<feature type="domain" description="Acyl-CoA dehydrogenase/oxidase C-terminal" evidence="7">
    <location>
        <begin position="606"/>
        <end position="747"/>
    </location>
</feature>
<dbReference type="InterPro" id="IPR037069">
    <property type="entry name" value="AcylCoA_DH/ox_N_sf"/>
</dbReference>
<organism evidence="10 11">
    <name type="scientific">Streptomyces iconiensis</name>
    <dbReference type="NCBI Taxonomy" id="1384038"/>
    <lineage>
        <taxon>Bacteria</taxon>
        <taxon>Bacillati</taxon>
        <taxon>Actinomycetota</taxon>
        <taxon>Actinomycetes</taxon>
        <taxon>Kitasatosporales</taxon>
        <taxon>Streptomycetaceae</taxon>
        <taxon>Streptomyces</taxon>
    </lineage>
</organism>
<dbReference type="SUPFAM" id="SSF56645">
    <property type="entry name" value="Acyl-CoA dehydrogenase NM domain-like"/>
    <property type="match status" value="2"/>
</dbReference>
<dbReference type="Proteomes" id="UP001214441">
    <property type="component" value="Unassembled WGS sequence"/>
</dbReference>
<dbReference type="InterPro" id="IPR052161">
    <property type="entry name" value="Mycobact_Acyl-CoA_DH"/>
</dbReference>
<dbReference type="EMBL" id="JANCPR020000014">
    <property type="protein sequence ID" value="MDJ1133403.1"/>
    <property type="molecule type" value="Genomic_DNA"/>
</dbReference>
<reference evidence="10 11" key="1">
    <citation type="submission" date="2023-05" db="EMBL/GenBank/DDBJ databases">
        <title>Streptantibioticus silvisoli sp. nov., acidotolerant actinomycetes 1 from pine litter.</title>
        <authorList>
            <person name="Swiecimska M."/>
            <person name="Golinska P."/>
            <person name="Sangal V."/>
            <person name="Wachnowicz B."/>
            <person name="Goodfellow M."/>
        </authorList>
    </citation>
    <scope>NUCLEOTIDE SEQUENCE [LARGE SCALE GENOMIC DNA]</scope>
    <source>
        <strain evidence="10 11">DSM 42109</strain>
    </source>
</reference>
<feature type="domain" description="Acyl-CoA dehydrogenase/oxidase N-terminal" evidence="9">
    <location>
        <begin position="417"/>
        <end position="494"/>
    </location>
</feature>
<feature type="domain" description="Acyl-CoA dehydrogenase/oxidase N-terminal" evidence="9">
    <location>
        <begin position="6"/>
        <end position="107"/>
    </location>
</feature>
<evidence type="ECO:0000256" key="3">
    <source>
        <dbReference type="ARBA" id="ARBA00022630"/>
    </source>
</evidence>
<dbReference type="Gene3D" id="1.20.140.10">
    <property type="entry name" value="Butyryl-CoA Dehydrogenase, subunit A, domain 3"/>
    <property type="match status" value="2"/>
</dbReference>
<comment type="cofactor">
    <cofactor evidence="1">
        <name>FAD</name>
        <dbReference type="ChEBI" id="CHEBI:57692"/>
    </cofactor>
</comment>
<dbReference type="RefSeq" id="WP_274039638.1">
    <property type="nucleotide sequence ID" value="NZ_JANCPR020000014.1"/>
</dbReference>
<dbReference type="Pfam" id="PF02770">
    <property type="entry name" value="Acyl-CoA_dh_M"/>
    <property type="match status" value="1"/>
</dbReference>
<comment type="similarity">
    <text evidence="2">Belongs to the acyl-CoA dehydrogenase family.</text>
</comment>
<keyword evidence="4" id="KW-0274">FAD</keyword>
<feature type="region of interest" description="Disordered" evidence="6">
    <location>
        <begin position="288"/>
        <end position="312"/>
    </location>
</feature>
<name>A0ABT6ZWF3_9ACTN</name>
<dbReference type="PANTHER" id="PTHR43292">
    <property type="entry name" value="ACYL-COA DEHYDROGENASE"/>
    <property type="match status" value="1"/>
</dbReference>
<evidence type="ECO:0000259" key="8">
    <source>
        <dbReference type="Pfam" id="PF02770"/>
    </source>
</evidence>
<keyword evidence="5" id="KW-0560">Oxidoreductase</keyword>
<feature type="domain" description="Acyl-CoA oxidase/dehydrogenase middle" evidence="8">
    <location>
        <begin position="498"/>
        <end position="594"/>
    </location>
</feature>
<feature type="domain" description="Acyl-CoA dehydrogenase/oxidase C-terminal" evidence="7">
    <location>
        <begin position="221"/>
        <end position="380"/>
    </location>
</feature>
<evidence type="ECO:0000313" key="11">
    <source>
        <dbReference type="Proteomes" id="UP001214441"/>
    </source>
</evidence>
<protein>
    <submittedName>
        <fullName evidence="10">Acyl-CoA dehydrogenase</fullName>
    </submittedName>
</protein>
<dbReference type="SUPFAM" id="SSF47203">
    <property type="entry name" value="Acyl-CoA dehydrogenase C-terminal domain-like"/>
    <property type="match status" value="2"/>
</dbReference>
<evidence type="ECO:0000256" key="2">
    <source>
        <dbReference type="ARBA" id="ARBA00009347"/>
    </source>
</evidence>
<sequence>MGIGITQEQRELAESVRGWAARAVPPDELRKHLEASSGDGGPGEGRPAYWAGLAELGLCGLHMPEAAGGGGGSLPDLAVVLEETGRAALPGPYLPHTLAAALLHAGTGDPGLTRALATGERVGAVALDAGTLTAVEVEGGGHVLDGAAPPVLGGAQADLLVLAAETATGTVWLAVDAATLAVRAHESADPLRPTAEVTADGVTVPGGRLLDIEALLVRDLARVLYSAEACGVAAWALETATEHAKTREQFGRPIGQFQAIKHLCADMLVRLEQARALTWDAARAAEEGAGTPAADAGAAEEGAGAPDTPGEGVGTARGLTAALAASVALEAAYTCAKDCVQILGGIGFTWEHDAHLYLRRALVARQLLGTGAAHRLRAARLAAGGARRELRMELPAEAEPYRTAAREVIAGVRGLDPGAVRRALAPTGYAAPHLPEPYGLGAGPVQQLAVQQELKDAGVTVSDLGIATWVVPSLIAYGTEAQRDRHLGPTLRGEVMWCQLFSEPEAGSDLASLRTRAERTDDGGWRVNGQKVWTSAAQWSDWGILLARTDPGAPKHQGLTFFLVDMKNTPGVEVRPLKEITGDSLFNEVYFDDVLLPADAVVGEVNDGWKVARHTLGNERVHMADQVTFSTGLQALIERLDAVDGTVQERIGALAAEAHALACIGLRTTLQRVEGLDPGAGASVRKLVQTPHQQKLAELALELLGTRGALREGPGERAVHGFLMSRCLTIAGGTTQVQLNVVAERLLGLPRDPEPRPLI</sequence>
<evidence type="ECO:0000313" key="10">
    <source>
        <dbReference type="EMBL" id="MDJ1133403.1"/>
    </source>
</evidence>
<dbReference type="Pfam" id="PF00441">
    <property type="entry name" value="Acyl-CoA_dh_1"/>
    <property type="match status" value="2"/>
</dbReference>
<gene>
    <name evidence="10" type="ORF">NMN56_015815</name>
</gene>
<proteinExistence type="inferred from homology"/>
<evidence type="ECO:0000256" key="6">
    <source>
        <dbReference type="SAM" id="MobiDB-lite"/>
    </source>
</evidence>
<dbReference type="InterPro" id="IPR036250">
    <property type="entry name" value="AcylCo_DH-like_C"/>
</dbReference>
<dbReference type="PANTHER" id="PTHR43292:SF4">
    <property type="entry name" value="ACYL-COA DEHYDROGENASE FADE34"/>
    <property type="match status" value="1"/>
</dbReference>
<keyword evidence="3" id="KW-0285">Flavoprotein</keyword>
<dbReference type="InterPro" id="IPR006091">
    <property type="entry name" value="Acyl-CoA_Oxase/DH_mid-dom"/>
</dbReference>
<evidence type="ECO:0000256" key="1">
    <source>
        <dbReference type="ARBA" id="ARBA00001974"/>
    </source>
</evidence>
<evidence type="ECO:0000259" key="9">
    <source>
        <dbReference type="Pfam" id="PF02771"/>
    </source>
</evidence>
<dbReference type="Pfam" id="PF02771">
    <property type="entry name" value="Acyl-CoA_dh_N"/>
    <property type="match status" value="2"/>
</dbReference>
<dbReference type="InterPro" id="IPR009100">
    <property type="entry name" value="AcylCoA_DH/oxidase_NM_dom_sf"/>
</dbReference>